<keyword evidence="2" id="KW-0238">DNA-binding</keyword>
<evidence type="ECO:0000256" key="2">
    <source>
        <dbReference type="ARBA" id="ARBA00023125"/>
    </source>
</evidence>
<dbReference type="InterPro" id="IPR012295">
    <property type="entry name" value="TBP_dom_sf"/>
</dbReference>
<reference evidence="5" key="1">
    <citation type="submission" date="2023-07" db="EMBL/GenBank/DDBJ databases">
        <title>Chromosome-level genome assembly of Artemia franciscana.</title>
        <authorList>
            <person name="Jo E."/>
        </authorList>
    </citation>
    <scope>NUCLEOTIDE SEQUENCE</scope>
    <source>
        <tissue evidence="5">Whole body</tissue>
    </source>
</reference>
<evidence type="ECO:0000256" key="3">
    <source>
        <dbReference type="ARBA" id="ARBA00023163"/>
    </source>
</evidence>
<evidence type="ECO:0000256" key="1">
    <source>
        <dbReference type="ARBA" id="ARBA00005560"/>
    </source>
</evidence>
<dbReference type="AlphaFoldDB" id="A0AA88I1E2"/>
<gene>
    <name evidence="5" type="ORF">QYM36_005361</name>
</gene>
<keyword evidence="3" id="KW-0804">Transcription</keyword>
<dbReference type="Proteomes" id="UP001187531">
    <property type="component" value="Unassembled WGS sequence"/>
</dbReference>
<comment type="caution">
    <text evidence="5">The sequence shown here is derived from an EMBL/GenBank/DDBJ whole genome shotgun (WGS) entry which is preliminary data.</text>
</comment>
<evidence type="ECO:0000256" key="4">
    <source>
        <dbReference type="SAM" id="MobiDB-lite"/>
    </source>
</evidence>
<accession>A0AA88I1E2</accession>
<protein>
    <submittedName>
        <fullName evidence="5">Uncharacterized protein</fullName>
    </submittedName>
</protein>
<sequence>MPYNLNINSNSSDNSNTHQLPTNEKQIDKIHQVGSEYDSASGYWLPSDFSGQYQLPNHIELMAETHQVCSGYGSSHDYSLLNQNGPRLGFRLSESDRYQLPSIIEQIGNYYQVGCEYESSSDYHLPSQFRPQLEPAHFLDKYQITRSTKEINRNNQVGNRYDSSLDQPSPHRTLQLNFKAVKRKPASVPSALACITIQGIQLNYKYNNVACKFTVDCVLDLKKIAEKQNNLWLFRDKLRLLIRRPRVFATFRPNGGAFVSGLFPPDEAEKICRRFARIIQRTGFNCHFRRFRIVNVGISTKLPFKLTDNIYSDLKGLNPSTGIKVIRCASKPGTSIKINRTINLTVHGNGAILFRGKSLADFESGLNKIYPYLWNARKTD</sequence>
<dbReference type="GO" id="GO:0006352">
    <property type="term" value="P:DNA-templated transcription initiation"/>
    <property type="evidence" value="ECO:0007669"/>
    <property type="project" value="InterPro"/>
</dbReference>
<feature type="region of interest" description="Disordered" evidence="4">
    <location>
        <begin position="1"/>
        <end position="20"/>
    </location>
</feature>
<keyword evidence="6" id="KW-1185">Reference proteome</keyword>
<proteinExistence type="inferred from homology"/>
<organism evidence="5 6">
    <name type="scientific">Artemia franciscana</name>
    <name type="common">Brine shrimp</name>
    <name type="synonym">Artemia sanfranciscana</name>
    <dbReference type="NCBI Taxonomy" id="6661"/>
    <lineage>
        <taxon>Eukaryota</taxon>
        <taxon>Metazoa</taxon>
        <taxon>Ecdysozoa</taxon>
        <taxon>Arthropoda</taxon>
        <taxon>Crustacea</taxon>
        <taxon>Branchiopoda</taxon>
        <taxon>Anostraca</taxon>
        <taxon>Artemiidae</taxon>
        <taxon>Artemia</taxon>
    </lineage>
</organism>
<evidence type="ECO:0000313" key="6">
    <source>
        <dbReference type="Proteomes" id="UP001187531"/>
    </source>
</evidence>
<dbReference type="PANTHER" id="PTHR10126">
    <property type="entry name" value="TATA-BOX BINDING PROTEIN"/>
    <property type="match status" value="1"/>
</dbReference>
<evidence type="ECO:0000313" key="5">
    <source>
        <dbReference type="EMBL" id="KAK2719855.1"/>
    </source>
</evidence>
<dbReference type="EMBL" id="JAVRJZ010000008">
    <property type="protein sequence ID" value="KAK2719855.1"/>
    <property type="molecule type" value="Genomic_DNA"/>
</dbReference>
<dbReference type="InterPro" id="IPR000814">
    <property type="entry name" value="TBP"/>
</dbReference>
<dbReference type="Gene3D" id="3.30.310.10">
    <property type="entry name" value="TATA-Binding Protein"/>
    <property type="match status" value="2"/>
</dbReference>
<dbReference type="SUPFAM" id="SSF55945">
    <property type="entry name" value="TATA-box binding protein-like"/>
    <property type="match status" value="1"/>
</dbReference>
<name>A0AA88I1E2_ARTSF</name>
<feature type="compositionally biased region" description="Low complexity" evidence="4">
    <location>
        <begin position="1"/>
        <end position="16"/>
    </location>
</feature>
<comment type="similarity">
    <text evidence="1">Belongs to the TBP family.</text>
</comment>
<dbReference type="GO" id="GO:0003677">
    <property type="term" value="F:DNA binding"/>
    <property type="evidence" value="ECO:0007669"/>
    <property type="project" value="UniProtKB-KW"/>
</dbReference>